<keyword evidence="5 6" id="KW-0648">Protein biosynthesis</keyword>
<dbReference type="EC" id="6.1.1.17" evidence="5"/>
<evidence type="ECO:0000259" key="7">
    <source>
        <dbReference type="Pfam" id="PF00749"/>
    </source>
</evidence>
<dbReference type="GO" id="GO:0004818">
    <property type="term" value="F:glutamate-tRNA ligase activity"/>
    <property type="evidence" value="ECO:0007669"/>
    <property type="project" value="UniProtKB-UniRule"/>
</dbReference>
<dbReference type="EMBL" id="AP019782">
    <property type="protein sequence ID" value="BBL70564.1"/>
    <property type="molecule type" value="Genomic_DNA"/>
</dbReference>
<dbReference type="PANTHER" id="PTHR43311:SF2">
    <property type="entry name" value="GLUTAMATE--TRNA LIGASE, MITOCHONDRIAL-RELATED"/>
    <property type="match status" value="1"/>
</dbReference>
<evidence type="ECO:0000313" key="10">
    <source>
        <dbReference type="Proteomes" id="UP000824988"/>
    </source>
</evidence>
<dbReference type="InterPro" id="IPR045462">
    <property type="entry name" value="aa-tRNA-synth_I_cd-bd"/>
</dbReference>
<evidence type="ECO:0000256" key="4">
    <source>
        <dbReference type="ARBA" id="ARBA00023146"/>
    </source>
</evidence>
<comment type="function">
    <text evidence="5">Catalyzes the attachment of glutamate to tRNA(Glu) in a two-step reaction: glutamate is first activated by ATP to form Glu-AMP and then transferred to the acceptor end of tRNA(Glu).</text>
</comment>
<dbReference type="InterPro" id="IPR004527">
    <property type="entry name" value="Glu-tRNA-ligase_bac/mito"/>
</dbReference>
<keyword evidence="1 5" id="KW-0436">Ligase</keyword>
<evidence type="ECO:0000313" key="9">
    <source>
        <dbReference type="EMBL" id="BBL70564.1"/>
    </source>
</evidence>
<accession>A0A8D4VQ18</accession>
<keyword evidence="3 5" id="KW-0067">ATP-binding</keyword>
<dbReference type="Pfam" id="PF00749">
    <property type="entry name" value="tRNA-synt_1c"/>
    <property type="match status" value="1"/>
</dbReference>
<dbReference type="Pfam" id="PF19269">
    <property type="entry name" value="Anticodon_2"/>
    <property type="match status" value="1"/>
</dbReference>
<keyword evidence="10" id="KW-1185">Reference proteome</keyword>
<feature type="domain" description="Glutamyl/glutaminyl-tRNA synthetase class Ib catalytic" evidence="7">
    <location>
        <begin position="5"/>
        <end position="314"/>
    </location>
</feature>
<dbReference type="GO" id="GO:0006424">
    <property type="term" value="P:glutamyl-tRNA aminoacylation"/>
    <property type="evidence" value="ECO:0007669"/>
    <property type="project" value="UniProtKB-UniRule"/>
</dbReference>
<dbReference type="PANTHER" id="PTHR43311">
    <property type="entry name" value="GLUTAMATE--TRNA LIGASE"/>
    <property type="match status" value="1"/>
</dbReference>
<dbReference type="InterPro" id="IPR001412">
    <property type="entry name" value="aa-tRNA-synth_I_CS"/>
</dbReference>
<evidence type="ECO:0000256" key="5">
    <source>
        <dbReference type="HAMAP-Rule" id="MF_00022"/>
    </source>
</evidence>
<evidence type="ECO:0000256" key="2">
    <source>
        <dbReference type="ARBA" id="ARBA00022741"/>
    </source>
</evidence>
<dbReference type="GO" id="GO:0005524">
    <property type="term" value="F:ATP binding"/>
    <property type="evidence" value="ECO:0007669"/>
    <property type="project" value="UniProtKB-UniRule"/>
</dbReference>
<dbReference type="GO" id="GO:0005829">
    <property type="term" value="C:cytosol"/>
    <property type="evidence" value="ECO:0007669"/>
    <property type="project" value="TreeGrafter"/>
</dbReference>
<comment type="similarity">
    <text evidence="5">Belongs to the class-I aminoacyl-tRNA synthetase family. Glutamate--tRNA ligase type 1 subfamily.</text>
</comment>
<protein>
    <recommendedName>
        <fullName evidence="5">Glutamate--tRNA ligase</fullName>
        <ecNumber evidence="5">6.1.1.17</ecNumber>
    </recommendedName>
    <alternativeName>
        <fullName evidence="5">Glutamyl-tRNA synthetase</fullName>
        <shortName evidence="5">GluRS</shortName>
    </alternativeName>
</protein>
<keyword evidence="2 5" id="KW-0547">Nucleotide-binding</keyword>
<feature type="short sequence motif" description="'KMSKS' region" evidence="5">
    <location>
        <begin position="247"/>
        <end position="251"/>
    </location>
</feature>
<proteinExistence type="inferred from homology"/>
<comment type="caution">
    <text evidence="5">Lacks conserved residue(s) required for the propagation of feature annotation.</text>
</comment>
<dbReference type="InterPro" id="IPR049940">
    <property type="entry name" value="GluQ/Sye"/>
</dbReference>
<evidence type="ECO:0000259" key="8">
    <source>
        <dbReference type="Pfam" id="PF19269"/>
    </source>
</evidence>
<organism evidence="9 10">
    <name type="scientific">Methylogaea oryzae</name>
    <dbReference type="NCBI Taxonomy" id="1295382"/>
    <lineage>
        <taxon>Bacteria</taxon>
        <taxon>Pseudomonadati</taxon>
        <taxon>Pseudomonadota</taxon>
        <taxon>Gammaproteobacteria</taxon>
        <taxon>Methylococcales</taxon>
        <taxon>Methylococcaceae</taxon>
        <taxon>Methylogaea</taxon>
    </lineage>
</organism>
<keyword evidence="5" id="KW-0963">Cytoplasm</keyword>
<evidence type="ECO:0000256" key="1">
    <source>
        <dbReference type="ARBA" id="ARBA00022598"/>
    </source>
</evidence>
<feature type="binding site" evidence="5">
    <location>
        <position position="250"/>
    </location>
    <ligand>
        <name>ATP</name>
        <dbReference type="ChEBI" id="CHEBI:30616"/>
    </ligand>
</feature>
<comment type="catalytic activity">
    <reaction evidence="5">
        <text>tRNA(Glu) + L-glutamate + ATP = L-glutamyl-tRNA(Glu) + AMP + diphosphate</text>
        <dbReference type="Rhea" id="RHEA:23540"/>
        <dbReference type="Rhea" id="RHEA-COMP:9663"/>
        <dbReference type="Rhea" id="RHEA-COMP:9680"/>
        <dbReference type="ChEBI" id="CHEBI:29985"/>
        <dbReference type="ChEBI" id="CHEBI:30616"/>
        <dbReference type="ChEBI" id="CHEBI:33019"/>
        <dbReference type="ChEBI" id="CHEBI:78442"/>
        <dbReference type="ChEBI" id="CHEBI:78520"/>
        <dbReference type="ChEBI" id="CHEBI:456215"/>
        <dbReference type="EC" id="6.1.1.17"/>
    </reaction>
</comment>
<feature type="short sequence motif" description="'HIGH' region" evidence="5">
    <location>
        <begin position="10"/>
        <end position="20"/>
    </location>
</feature>
<dbReference type="AlphaFoldDB" id="A0A8D4VQ18"/>
<feature type="domain" description="Aminoacyl-tRNA synthetase class I anticodon-binding" evidence="8">
    <location>
        <begin position="401"/>
        <end position="460"/>
    </location>
</feature>
<dbReference type="RefSeq" id="WP_221048509.1">
    <property type="nucleotide sequence ID" value="NZ_AP019782.1"/>
</dbReference>
<sequence length="466" mass="52422">MTLRKTRFAPSPTGLIHIGNVRTALLSKLYGERFLLRIEDTDQERSREEFVEALMEDLRWLGLAWDEGPHSARAQPDYHQSQRGAIYDEFYLRLAEEGLAYPCFCSATELEVARKVQLAAGQPPRYSGKCGRLSKDEIAARREQGLEPTLRFRVAKDAIVEFDDLVRGPQHFASNDIGDFIIRRADGSAAFFFCNAIDDSLMGVTHVLRGDDHLSNTPRQIMILRALGLAVPHYGHTALILGDDGSPLSKRNGSRSIRELREEGYMPLAVSNMLARLGHHYDSEELLDIQALSSGFRVEHLGKSPARFDPVHLNHWQELAVRAADDEALWNWLLNDTRQRVPELRQSAFLDIVRSNCRFPLEAHQWATALFSDALERGAEVHDIATVAGEAFFQAAYDAAAAHPDNYEAFLEQLKQQSGAKGKGLFQPLRSALTGRLDGPELPKIYAIMEPHRLRMRLAEFARGAQ</sequence>
<gene>
    <name evidence="9" type="primary">gltX2</name>
    <name evidence="5" type="synonym">gltX</name>
    <name evidence="9" type="ORF">MoryE10_11700</name>
</gene>
<dbReference type="NCBIfam" id="TIGR00464">
    <property type="entry name" value="gltX_bact"/>
    <property type="match status" value="1"/>
</dbReference>
<evidence type="ECO:0000256" key="3">
    <source>
        <dbReference type="ARBA" id="ARBA00022840"/>
    </source>
</evidence>
<comment type="subcellular location">
    <subcellularLocation>
        <location evidence="5">Cytoplasm</location>
    </subcellularLocation>
</comment>
<dbReference type="InterPro" id="IPR020058">
    <property type="entry name" value="Glu/Gln-tRNA-synth_Ib_cat-dom"/>
</dbReference>
<dbReference type="KEGG" id="moz:MoryE10_11700"/>
<dbReference type="PROSITE" id="PS00178">
    <property type="entry name" value="AA_TRNA_LIGASE_I"/>
    <property type="match status" value="1"/>
</dbReference>
<dbReference type="Proteomes" id="UP000824988">
    <property type="component" value="Chromosome"/>
</dbReference>
<evidence type="ECO:0000256" key="6">
    <source>
        <dbReference type="RuleBase" id="RU363037"/>
    </source>
</evidence>
<comment type="subunit">
    <text evidence="5">Monomer.</text>
</comment>
<reference evidence="9" key="1">
    <citation type="submission" date="2019-06" db="EMBL/GenBank/DDBJ databases">
        <title>Complete genome sequence of Methylogaea oryzae strain JCM16910.</title>
        <authorList>
            <person name="Asakawa S."/>
        </authorList>
    </citation>
    <scope>NUCLEOTIDE SEQUENCE</scope>
    <source>
        <strain evidence="9">E10</strain>
    </source>
</reference>
<keyword evidence="4 5" id="KW-0030">Aminoacyl-tRNA synthetase</keyword>
<dbReference type="HAMAP" id="MF_00022">
    <property type="entry name" value="Glu_tRNA_synth_type1"/>
    <property type="match status" value="1"/>
</dbReference>
<name>A0A8D4VQ18_9GAMM</name>